<evidence type="ECO:0000313" key="4">
    <source>
        <dbReference type="Proteomes" id="UP001209318"/>
    </source>
</evidence>
<dbReference type="Pfam" id="PF13487">
    <property type="entry name" value="HD_5"/>
    <property type="match status" value="1"/>
</dbReference>
<evidence type="ECO:0000256" key="1">
    <source>
        <dbReference type="SAM" id="MobiDB-lite"/>
    </source>
</evidence>
<dbReference type="AlphaFoldDB" id="A0AAE3LQH1"/>
<keyword evidence="4" id="KW-1185">Reference proteome</keyword>
<dbReference type="PROSITE" id="PS51832">
    <property type="entry name" value="HD_GYP"/>
    <property type="match status" value="1"/>
</dbReference>
<accession>A0AAE3LQH1</accession>
<dbReference type="InterPro" id="IPR037522">
    <property type="entry name" value="HD_GYP_dom"/>
</dbReference>
<evidence type="ECO:0000259" key="2">
    <source>
        <dbReference type="PROSITE" id="PS51832"/>
    </source>
</evidence>
<organism evidence="3 4">
    <name type="scientific">Perspicuibacillus lycopersici</name>
    <dbReference type="NCBI Taxonomy" id="1325689"/>
    <lineage>
        <taxon>Bacteria</taxon>
        <taxon>Bacillati</taxon>
        <taxon>Bacillota</taxon>
        <taxon>Bacilli</taxon>
        <taxon>Bacillales</taxon>
        <taxon>Bacillaceae</taxon>
        <taxon>Perspicuibacillus</taxon>
    </lineage>
</organism>
<evidence type="ECO:0000313" key="3">
    <source>
        <dbReference type="EMBL" id="MCU9613494.1"/>
    </source>
</evidence>
<comment type="caution">
    <text evidence="3">The sequence shown here is derived from an EMBL/GenBank/DDBJ whole genome shotgun (WGS) entry which is preliminary data.</text>
</comment>
<dbReference type="Proteomes" id="UP001209318">
    <property type="component" value="Unassembled WGS sequence"/>
</dbReference>
<dbReference type="CDD" id="cd00077">
    <property type="entry name" value="HDc"/>
    <property type="match status" value="1"/>
</dbReference>
<dbReference type="SUPFAM" id="SSF109604">
    <property type="entry name" value="HD-domain/PDEase-like"/>
    <property type="match status" value="1"/>
</dbReference>
<dbReference type="EMBL" id="JAOUSF010000002">
    <property type="protein sequence ID" value="MCU9613494.1"/>
    <property type="molecule type" value="Genomic_DNA"/>
</dbReference>
<protein>
    <submittedName>
        <fullName evidence="3">HD domain-containing protein</fullName>
    </submittedName>
</protein>
<feature type="domain" description="HD-GYP" evidence="2">
    <location>
        <begin position="130"/>
        <end position="325"/>
    </location>
</feature>
<gene>
    <name evidence="3" type="ORF">OEV98_07980</name>
</gene>
<dbReference type="RefSeq" id="WP_263072700.1">
    <property type="nucleotide sequence ID" value="NZ_JAOUSF010000002.1"/>
</dbReference>
<dbReference type="PANTHER" id="PTHR43155:SF2">
    <property type="entry name" value="CYCLIC DI-GMP PHOSPHODIESTERASE PA4108"/>
    <property type="match status" value="1"/>
</dbReference>
<feature type="compositionally biased region" description="Basic and acidic residues" evidence="1">
    <location>
        <begin position="70"/>
        <end position="82"/>
    </location>
</feature>
<feature type="region of interest" description="Disordered" evidence="1">
    <location>
        <begin position="62"/>
        <end position="83"/>
    </location>
</feature>
<dbReference type="Gene3D" id="1.10.3210.10">
    <property type="entry name" value="Hypothetical protein af1432"/>
    <property type="match status" value="1"/>
</dbReference>
<reference evidence="3" key="1">
    <citation type="submission" date="2022-10" db="EMBL/GenBank/DDBJ databases">
        <title>Description of Fervidibacillus gen. nov. in the family Fervidibacillaceae fam. nov. with two species, Fervidibacillus albus sp. nov., and Fervidibacillus halotolerans sp. nov., isolated from tidal flat sediments.</title>
        <authorList>
            <person name="Kwon K.K."/>
            <person name="Yang S.-H."/>
        </authorList>
    </citation>
    <scope>NUCLEOTIDE SEQUENCE</scope>
    <source>
        <strain evidence="3">JCM 19140</strain>
    </source>
</reference>
<sequence>MKVKVANLSEGYQIIEDIMGLTKYPIVPKNTPVTNEIIEILNAFQVEEVDVELAVKTDKKGKNKQIPPIKNDKQHSIKHEQKASTTNLGASTFFKQYIEAVATYKKEFIRWQSGMAVDIAKIREFLIPLLDLLDKEPKHLLSLPTSVNKNDYIFHHSVSVGLISGYLAMLMNMKQGNCYQVALAGCLSDCGMARIDPLIFRKILLNNEDKVDIKEHPTNSYKMLQPILSLKHEVKLSVLQHHERLDGSGYPFGLQENKIHLFAKIISIADVYHALVSNRVYKEKVSPYTAIDIISENPNHFDSMIYETLARWIVKYSLNVKVKLSTNQNGEIVYIDSMYPTRPFIKIENSSDTISLVEFKDIKIKEIL</sequence>
<dbReference type="InterPro" id="IPR003607">
    <property type="entry name" value="HD/PDEase_dom"/>
</dbReference>
<dbReference type="SMART" id="SM00471">
    <property type="entry name" value="HDc"/>
    <property type="match status" value="1"/>
</dbReference>
<name>A0AAE3LQH1_9BACI</name>
<proteinExistence type="predicted"/>
<dbReference type="PANTHER" id="PTHR43155">
    <property type="entry name" value="CYCLIC DI-GMP PHOSPHODIESTERASE PA4108-RELATED"/>
    <property type="match status" value="1"/>
</dbReference>